<accession>A0AAD7NIK0</accession>
<dbReference type="Proteomes" id="UP001215598">
    <property type="component" value="Unassembled WGS sequence"/>
</dbReference>
<proteinExistence type="predicted"/>
<comment type="caution">
    <text evidence="1">The sequence shown here is derived from an EMBL/GenBank/DDBJ whole genome shotgun (WGS) entry which is preliminary data.</text>
</comment>
<gene>
    <name evidence="1" type="ORF">B0H16DRAFT_1455834</name>
</gene>
<evidence type="ECO:0000313" key="2">
    <source>
        <dbReference type="Proteomes" id="UP001215598"/>
    </source>
</evidence>
<sequence>MIPTLTGAKAMQKAAGVAEVGGQVPKRDVGAQEMYSHGQNIVPIQIGCLRKAKLVSHEFFCLESALVSLRARGGGIALSHLLDAGAVSGIAGDGGDGHGVREARDERVGLGVNPSEEFGGRGHCCECEAHTNFYRAASDVICSRVVHAVVGIKGQRLQCIPADSASGVHSAWPGIGGKLPNTCAPTTAWARTPRDMVAAY</sequence>
<dbReference type="EMBL" id="JARKIB010000033">
    <property type="protein sequence ID" value="KAJ7762221.1"/>
    <property type="molecule type" value="Genomic_DNA"/>
</dbReference>
<protein>
    <submittedName>
        <fullName evidence="1">Uncharacterized protein</fullName>
    </submittedName>
</protein>
<dbReference type="AlphaFoldDB" id="A0AAD7NIK0"/>
<evidence type="ECO:0000313" key="1">
    <source>
        <dbReference type="EMBL" id="KAJ7762221.1"/>
    </source>
</evidence>
<organism evidence="1 2">
    <name type="scientific">Mycena metata</name>
    <dbReference type="NCBI Taxonomy" id="1033252"/>
    <lineage>
        <taxon>Eukaryota</taxon>
        <taxon>Fungi</taxon>
        <taxon>Dikarya</taxon>
        <taxon>Basidiomycota</taxon>
        <taxon>Agaricomycotina</taxon>
        <taxon>Agaricomycetes</taxon>
        <taxon>Agaricomycetidae</taxon>
        <taxon>Agaricales</taxon>
        <taxon>Marasmiineae</taxon>
        <taxon>Mycenaceae</taxon>
        <taxon>Mycena</taxon>
    </lineage>
</organism>
<keyword evidence="2" id="KW-1185">Reference proteome</keyword>
<reference evidence="1" key="1">
    <citation type="submission" date="2023-03" db="EMBL/GenBank/DDBJ databases">
        <title>Massive genome expansion in bonnet fungi (Mycena s.s.) driven by repeated elements and novel gene families across ecological guilds.</title>
        <authorList>
            <consortium name="Lawrence Berkeley National Laboratory"/>
            <person name="Harder C.B."/>
            <person name="Miyauchi S."/>
            <person name="Viragh M."/>
            <person name="Kuo A."/>
            <person name="Thoen E."/>
            <person name="Andreopoulos B."/>
            <person name="Lu D."/>
            <person name="Skrede I."/>
            <person name="Drula E."/>
            <person name="Henrissat B."/>
            <person name="Morin E."/>
            <person name="Kohler A."/>
            <person name="Barry K."/>
            <person name="LaButti K."/>
            <person name="Morin E."/>
            <person name="Salamov A."/>
            <person name="Lipzen A."/>
            <person name="Mereny Z."/>
            <person name="Hegedus B."/>
            <person name="Baldrian P."/>
            <person name="Stursova M."/>
            <person name="Weitz H."/>
            <person name="Taylor A."/>
            <person name="Grigoriev I.V."/>
            <person name="Nagy L.G."/>
            <person name="Martin F."/>
            <person name="Kauserud H."/>
        </authorList>
    </citation>
    <scope>NUCLEOTIDE SEQUENCE</scope>
    <source>
        <strain evidence="1">CBHHK182m</strain>
    </source>
</reference>
<name>A0AAD7NIK0_9AGAR</name>